<dbReference type="VEuPathDB" id="FungiDB:HMPREF1120_00889"/>
<dbReference type="InParanoid" id="H6BKP6"/>
<reference evidence="1" key="1">
    <citation type="submission" date="2011-07" db="EMBL/GenBank/DDBJ databases">
        <title>The Genome Sequence of Exophiala (Wangiella) dermatitidis NIH/UT8656.</title>
        <authorList>
            <consortium name="The Broad Institute Genome Sequencing Platform"/>
            <person name="Cuomo C."/>
            <person name="Wang Z."/>
            <person name="Hunicke-Smith S."/>
            <person name="Szanislo P.J."/>
            <person name="Earl A."/>
            <person name="Young S.K."/>
            <person name="Zeng Q."/>
            <person name="Gargeya S."/>
            <person name="Fitzgerald M."/>
            <person name="Haas B."/>
            <person name="Abouelleil A."/>
            <person name="Alvarado L."/>
            <person name="Arachchi H.M."/>
            <person name="Berlin A."/>
            <person name="Brown A."/>
            <person name="Chapman S.B."/>
            <person name="Chen Z."/>
            <person name="Dunbar C."/>
            <person name="Freedman E."/>
            <person name="Gearin G."/>
            <person name="Gellesch M."/>
            <person name="Goldberg J."/>
            <person name="Griggs A."/>
            <person name="Gujja S."/>
            <person name="Heiman D."/>
            <person name="Howarth C."/>
            <person name="Larson L."/>
            <person name="Lui A."/>
            <person name="MacDonald P.J.P."/>
            <person name="Montmayeur A."/>
            <person name="Murphy C."/>
            <person name="Neiman D."/>
            <person name="Pearson M."/>
            <person name="Priest M."/>
            <person name="Roberts A."/>
            <person name="Saif S."/>
            <person name="Shea T."/>
            <person name="Shenoy N."/>
            <person name="Sisk P."/>
            <person name="Stolte C."/>
            <person name="Sykes S."/>
            <person name="Wortman J."/>
            <person name="Nusbaum C."/>
            <person name="Birren B."/>
        </authorList>
    </citation>
    <scope>NUCLEOTIDE SEQUENCE</scope>
    <source>
        <strain evidence="1">NIH/UT8656</strain>
    </source>
</reference>
<organism evidence="1 2">
    <name type="scientific">Exophiala dermatitidis (strain ATCC 34100 / CBS 525.76 / NIH/UT8656)</name>
    <name type="common">Black yeast</name>
    <name type="synonym">Wangiella dermatitidis</name>
    <dbReference type="NCBI Taxonomy" id="858893"/>
    <lineage>
        <taxon>Eukaryota</taxon>
        <taxon>Fungi</taxon>
        <taxon>Dikarya</taxon>
        <taxon>Ascomycota</taxon>
        <taxon>Pezizomycotina</taxon>
        <taxon>Eurotiomycetes</taxon>
        <taxon>Chaetothyriomycetidae</taxon>
        <taxon>Chaetothyriales</taxon>
        <taxon>Herpotrichiellaceae</taxon>
        <taxon>Exophiala</taxon>
    </lineage>
</organism>
<evidence type="ECO:0000313" key="2">
    <source>
        <dbReference type="Proteomes" id="UP000007304"/>
    </source>
</evidence>
<evidence type="ECO:0000313" key="1">
    <source>
        <dbReference type="EMBL" id="EHY52680.1"/>
    </source>
</evidence>
<dbReference type="RefSeq" id="XP_009153141.1">
    <property type="nucleotide sequence ID" value="XM_009154893.1"/>
</dbReference>
<accession>H6BKP6</accession>
<sequence length="127" mass="14491">MHNNNVIIIVAGGRKGCSLLLLFRRRLHTNTHRSTSTRRCRCHRHGHSFNPRSGCTLEEKNIRQMTTWKISTWVGLGSWHLYPVYPLPGKLLSSLHYSSLAGHADAGLEIIPARQSFKLRTGGWHRL</sequence>
<gene>
    <name evidence="1" type="ORF">HMPREF1120_00889</name>
</gene>
<dbReference type="Proteomes" id="UP000007304">
    <property type="component" value="Unassembled WGS sequence"/>
</dbReference>
<dbReference type="HOGENOM" id="CLU_1970580_0_0_1"/>
<name>H6BKP6_EXODN</name>
<dbReference type="AlphaFoldDB" id="H6BKP6"/>
<keyword evidence="2" id="KW-1185">Reference proteome</keyword>
<dbReference type="GeneID" id="20305528"/>
<protein>
    <submittedName>
        <fullName evidence="1">Uncharacterized protein</fullName>
    </submittedName>
</protein>
<dbReference type="EMBL" id="JH226130">
    <property type="protein sequence ID" value="EHY52680.1"/>
    <property type="molecule type" value="Genomic_DNA"/>
</dbReference>
<proteinExistence type="predicted"/>